<dbReference type="EMBL" id="NHOQ01002139">
    <property type="protein sequence ID" value="PWA19386.1"/>
    <property type="molecule type" value="Genomic_DNA"/>
</dbReference>
<keyword evidence="3 7" id="KW-0812">Transmembrane</keyword>
<feature type="transmembrane region" description="Helical" evidence="7">
    <location>
        <begin position="111"/>
        <end position="131"/>
    </location>
</feature>
<evidence type="ECO:0000313" key="9">
    <source>
        <dbReference type="Proteomes" id="UP000250572"/>
    </source>
</evidence>
<name>A0A315V991_GAMAF</name>
<keyword evidence="5 7" id="KW-0472">Membrane</keyword>
<protein>
    <recommendedName>
        <fullName evidence="10">Transmembrane protein 229A</fullName>
    </recommendedName>
</protein>
<evidence type="ECO:0000313" key="8">
    <source>
        <dbReference type="EMBL" id="PWA19386.1"/>
    </source>
</evidence>
<dbReference type="PANTHER" id="PTHR31746:SF2">
    <property type="entry name" value="TRANSMEMBRANE PROTEIN 229A"/>
    <property type="match status" value="1"/>
</dbReference>
<keyword evidence="4 7" id="KW-1133">Transmembrane helix</keyword>
<comment type="caution">
    <text evidence="8">The sequence shown here is derived from an EMBL/GenBank/DDBJ whole genome shotgun (WGS) entry which is preliminary data.</text>
</comment>
<dbReference type="GO" id="GO:0016020">
    <property type="term" value="C:membrane"/>
    <property type="evidence" value="ECO:0007669"/>
    <property type="project" value="UniProtKB-SubCell"/>
</dbReference>
<evidence type="ECO:0008006" key="10">
    <source>
        <dbReference type="Google" id="ProtNLM"/>
    </source>
</evidence>
<evidence type="ECO:0000256" key="2">
    <source>
        <dbReference type="ARBA" id="ARBA00006371"/>
    </source>
</evidence>
<keyword evidence="9" id="KW-1185">Reference proteome</keyword>
<feature type="compositionally biased region" description="Basic and acidic residues" evidence="6">
    <location>
        <begin position="1"/>
        <end position="18"/>
    </location>
</feature>
<accession>A0A315V991</accession>
<evidence type="ECO:0000256" key="5">
    <source>
        <dbReference type="ARBA" id="ARBA00023136"/>
    </source>
</evidence>
<gene>
    <name evidence="8" type="ORF">CCH79_00018406</name>
</gene>
<dbReference type="PANTHER" id="PTHR31746">
    <property type="entry name" value="TRANSMEMBRANE PROTEIN 229 FAMILY MEMBER"/>
    <property type="match status" value="1"/>
</dbReference>
<evidence type="ECO:0000256" key="7">
    <source>
        <dbReference type="SAM" id="Phobius"/>
    </source>
</evidence>
<feature type="region of interest" description="Disordered" evidence="6">
    <location>
        <begin position="1"/>
        <end position="39"/>
    </location>
</feature>
<evidence type="ECO:0000256" key="6">
    <source>
        <dbReference type="SAM" id="MobiDB-lite"/>
    </source>
</evidence>
<comment type="similarity">
    <text evidence="2">Belongs to the TMEM229 family.</text>
</comment>
<evidence type="ECO:0000256" key="4">
    <source>
        <dbReference type="ARBA" id="ARBA00022989"/>
    </source>
</evidence>
<feature type="transmembrane region" description="Helical" evidence="7">
    <location>
        <begin position="303"/>
        <end position="323"/>
    </location>
</feature>
<sequence>MASRWREGHRSRSREHGTSLKTAAAPRQQEPSGDTGDAGESLPRWMRLYLYCMHGVTLDVLLSSLQGVVTSRDPKLVGFSSPYLCIMHILTHFALEKIYSQKKCFRGRPVVFHLVFYPSVYIGLQILVGNINTLTEQVRVVSGTQLVVHYILALYFSQVFHRGLAHLQYQPTSRCADLWRSLGGPDHHHHHHHPSGGLSGFARFLFFGMHGFLDEVLFTSLFNLAEKGVRATGGHTSLWSFLMYGSCSFVVEKLYFHLHFGRGWGTWRRLPIYICFIYTWEFCCGLTLRQFDACSWDYSHYPHNFMGLITLLYLPGWLILSLYQDVLSNVLLRIRCTKDPDCRSGENGELKLGALEHRALGHIGTSRLRRAPTPYL</sequence>
<evidence type="ECO:0000256" key="3">
    <source>
        <dbReference type="ARBA" id="ARBA00022692"/>
    </source>
</evidence>
<dbReference type="Proteomes" id="UP000250572">
    <property type="component" value="Unassembled WGS sequence"/>
</dbReference>
<proteinExistence type="inferred from homology"/>
<comment type="subcellular location">
    <subcellularLocation>
        <location evidence="1">Membrane</location>
        <topology evidence="1">Multi-pass membrane protein</topology>
    </subcellularLocation>
</comment>
<organism evidence="8 9">
    <name type="scientific">Gambusia affinis</name>
    <name type="common">Western mosquitofish</name>
    <name type="synonym">Heterandria affinis</name>
    <dbReference type="NCBI Taxonomy" id="33528"/>
    <lineage>
        <taxon>Eukaryota</taxon>
        <taxon>Metazoa</taxon>
        <taxon>Chordata</taxon>
        <taxon>Craniata</taxon>
        <taxon>Vertebrata</taxon>
        <taxon>Euteleostomi</taxon>
        <taxon>Actinopterygii</taxon>
        <taxon>Neopterygii</taxon>
        <taxon>Teleostei</taxon>
        <taxon>Neoteleostei</taxon>
        <taxon>Acanthomorphata</taxon>
        <taxon>Ovalentaria</taxon>
        <taxon>Atherinomorphae</taxon>
        <taxon>Cyprinodontiformes</taxon>
        <taxon>Poeciliidae</taxon>
        <taxon>Poeciliinae</taxon>
        <taxon>Gambusia</taxon>
    </lineage>
</organism>
<dbReference type="AlphaFoldDB" id="A0A315V991"/>
<evidence type="ECO:0000256" key="1">
    <source>
        <dbReference type="ARBA" id="ARBA00004141"/>
    </source>
</evidence>
<feature type="transmembrane region" description="Helical" evidence="7">
    <location>
        <begin position="270"/>
        <end position="291"/>
    </location>
</feature>
<reference evidence="8 9" key="1">
    <citation type="journal article" date="2018" name="G3 (Bethesda)">
        <title>A High-Quality Reference Genome for the Invasive Mosquitofish Gambusia affinis Using a Chicago Library.</title>
        <authorList>
            <person name="Hoffberg S.L."/>
            <person name="Troendle N.J."/>
            <person name="Glenn T.C."/>
            <person name="Mahmud O."/>
            <person name="Louha S."/>
            <person name="Chalopin D."/>
            <person name="Bennetzen J.L."/>
            <person name="Mauricio R."/>
        </authorList>
    </citation>
    <scope>NUCLEOTIDE SEQUENCE [LARGE SCALE GENOMIC DNA]</scope>
    <source>
        <strain evidence="8">NE01/NJP1002.9</strain>
        <tissue evidence="8">Muscle</tissue>
    </source>
</reference>